<reference evidence="2 3" key="1">
    <citation type="submission" date="2016-07" db="EMBL/GenBank/DDBJ databases">
        <title>High microdiversification within the ubiquitous acI lineage of Actinobacteria.</title>
        <authorList>
            <person name="Neuenschwander S.M."/>
            <person name="Salcher M."/>
            <person name="Ghai R."/>
            <person name="Pernthaler J."/>
        </authorList>
    </citation>
    <scope>NUCLEOTIDE SEQUENCE [LARGE SCALE GENOMIC DNA]</scope>
    <source>
        <strain evidence="2">MMS-IIA-15</strain>
    </source>
</reference>
<dbReference type="OrthoDB" id="3267755at2"/>
<dbReference type="Proteomes" id="UP000217186">
    <property type="component" value="Chromosome"/>
</dbReference>
<feature type="transmembrane region" description="Helical" evidence="1">
    <location>
        <begin position="29"/>
        <end position="49"/>
    </location>
</feature>
<accession>A0A249KTV1</accession>
<dbReference type="EMBL" id="CP016776">
    <property type="protein sequence ID" value="ASY20242.1"/>
    <property type="molecule type" value="Genomic_DNA"/>
</dbReference>
<sequence>MRILGATVLVMESMTLGFAILLATKDQPTAALIYGSVISLLLFLTAGILKRRSGLYFGSVLQVFMISFGFFVPSFFVIGVIFLGLWAAAIIVGRKGEAARAALMAQAGEKA</sequence>
<protein>
    <submittedName>
        <fullName evidence="2">DUF4233 domain-containing protein</fullName>
    </submittedName>
</protein>
<keyword evidence="1" id="KW-1133">Transmembrane helix</keyword>
<evidence type="ECO:0000313" key="2">
    <source>
        <dbReference type="EMBL" id="ASY20242.1"/>
    </source>
</evidence>
<evidence type="ECO:0000256" key="1">
    <source>
        <dbReference type="SAM" id="Phobius"/>
    </source>
</evidence>
<dbReference type="Pfam" id="PF14017">
    <property type="entry name" value="DUF4233"/>
    <property type="match status" value="1"/>
</dbReference>
<keyword evidence="1" id="KW-0472">Membrane</keyword>
<name>A0A249KTV1_9ACTN</name>
<proteinExistence type="predicted"/>
<dbReference type="RefSeq" id="WP_095686104.1">
    <property type="nucleotide sequence ID" value="NZ_CP016776.1"/>
</dbReference>
<organism evidence="2 3">
    <name type="scientific">Candidatus Planktophila vernalis</name>
    <dbReference type="NCBI Taxonomy" id="1884907"/>
    <lineage>
        <taxon>Bacteria</taxon>
        <taxon>Bacillati</taxon>
        <taxon>Actinomycetota</taxon>
        <taxon>Actinomycetes</taxon>
        <taxon>Candidatus Nanopelagicales</taxon>
        <taxon>Candidatus Nanopelagicaceae</taxon>
        <taxon>Candidatus Planktophila</taxon>
    </lineage>
</organism>
<dbReference type="KEGG" id="pvn:A7sIIA15_05170"/>
<gene>
    <name evidence="2" type="ORF">A7sIIA15_05170</name>
</gene>
<keyword evidence="3" id="KW-1185">Reference proteome</keyword>
<dbReference type="InterPro" id="IPR025327">
    <property type="entry name" value="DUF4233"/>
</dbReference>
<keyword evidence="1" id="KW-0812">Transmembrane</keyword>
<feature type="transmembrane region" description="Helical" evidence="1">
    <location>
        <begin position="61"/>
        <end position="92"/>
    </location>
</feature>
<evidence type="ECO:0000313" key="3">
    <source>
        <dbReference type="Proteomes" id="UP000217186"/>
    </source>
</evidence>
<dbReference type="AlphaFoldDB" id="A0A249KTV1"/>